<dbReference type="SUPFAM" id="SSF55729">
    <property type="entry name" value="Acyl-CoA N-acyltransferases (Nat)"/>
    <property type="match status" value="1"/>
</dbReference>
<dbReference type="RefSeq" id="WP_343962520.1">
    <property type="nucleotide sequence ID" value="NZ_BAAAKZ010000017.1"/>
</dbReference>
<name>A0ABW3TRE8_9MICO</name>
<protein>
    <submittedName>
        <fullName evidence="1">GNAT family N-acetyltransferase</fullName>
    </submittedName>
</protein>
<dbReference type="PANTHER" id="PTHR41700">
    <property type="entry name" value="GCN5-RELATED N-ACETYLTRANSFERASE"/>
    <property type="match status" value="1"/>
</dbReference>
<dbReference type="PANTHER" id="PTHR41700:SF1">
    <property type="entry name" value="N-ACETYLTRANSFERASE DOMAIN-CONTAINING PROTEIN"/>
    <property type="match status" value="1"/>
</dbReference>
<comment type="caution">
    <text evidence="1">The sequence shown here is derived from an EMBL/GenBank/DDBJ whole genome shotgun (WGS) entry which is preliminary data.</text>
</comment>
<dbReference type="EMBL" id="JBHTLY010000006">
    <property type="protein sequence ID" value="MFD1202844.1"/>
    <property type="molecule type" value="Genomic_DNA"/>
</dbReference>
<dbReference type="Proteomes" id="UP001597181">
    <property type="component" value="Unassembled WGS sequence"/>
</dbReference>
<dbReference type="InterPro" id="IPR038764">
    <property type="entry name" value="GNAT_N_AcTrfase_prd"/>
</dbReference>
<reference evidence="2" key="1">
    <citation type="journal article" date="2019" name="Int. J. Syst. Evol. Microbiol.">
        <title>The Global Catalogue of Microorganisms (GCM) 10K type strain sequencing project: providing services to taxonomists for standard genome sequencing and annotation.</title>
        <authorList>
            <consortium name="The Broad Institute Genomics Platform"/>
            <consortium name="The Broad Institute Genome Sequencing Center for Infectious Disease"/>
            <person name="Wu L."/>
            <person name="Ma J."/>
        </authorList>
    </citation>
    <scope>NUCLEOTIDE SEQUENCE [LARGE SCALE GENOMIC DNA]</scope>
    <source>
        <strain evidence="2">CCUG 50213</strain>
    </source>
</reference>
<proteinExistence type="predicted"/>
<accession>A0ABW3TRE8</accession>
<keyword evidence="2" id="KW-1185">Reference proteome</keyword>
<sequence length="279" mass="29969">MADARQSEALVAQAVADAERAAARTGVVVREMHGSVEESEVLDLLALIWGRTPANPVVPKEIMRVLGKTGNYIAGAFLDGELVGAALGLHSSPERLTLHSHITGVVPGLVGKSVGYAIKLHQRAWALERGIDIIEWTFDPLVSRNANFNINKLGALPVEYLENFYGEMPDTINAGDLTDRLLVRWYLREPRACALAEAGGAQAPAPATAPAQQRSLVAAVAVPDDIEGLRRTDPGAAKAWRSTVRTELTEHLNSGARIVGFQRGTGYILQHASTEGEQD</sequence>
<organism evidence="1 2">
    <name type="scientific">Leucobacter albus</name>
    <dbReference type="NCBI Taxonomy" id="272210"/>
    <lineage>
        <taxon>Bacteria</taxon>
        <taxon>Bacillati</taxon>
        <taxon>Actinomycetota</taxon>
        <taxon>Actinomycetes</taxon>
        <taxon>Micrococcales</taxon>
        <taxon>Microbacteriaceae</taxon>
        <taxon>Leucobacter</taxon>
    </lineage>
</organism>
<dbReference type="InterPro" id="IPR016181">
    <property type="entry name" value="Acyl_CoA_acyltransferase"/>
</dbReference>
<evidence type="ECO:0000313" key="1">
    <source>
        <dbReference type="EMBL" id="MFD1202844.1"/>
    </source>
</evidence>
<evidence type="ECO:0000313" key="2">
    <source>
        <dbReference type="Proteomes" id="UP001597181"/>
    </source>
</evidence>
<gene>
    <name evidence="1" type="ORF">ACFQ3U_13160</name>
</gene>